<proteinExistence type="predicted"/>
<name>A0AAD5UC84_9FUNG</name>
<dbReference type="AlphaFoldDB" id="A0AAD5UC84"/>
<comment type="caution">
    <text evidence="2">The sequence shown here is derived from an EMBL/GenBank/DDBJ whole genome shotgun (WGS) entry which is preliminary data.</text>
</comment>
<dbReference type="Gene3D" id="2.130.10.30">
    <property type="entry name" value="Regulator of chromosome condensation 1/beta-lactamase-inhibitor protein II"/>
    <property type="match status" value="1"/>
</dbReference>
<feature type="repeat" description="RCC1" evidence="1">
    <location>
        <begin position="358"/>
        <end position="413"/>
    </location>
</feature>
<organism evidence="2 3">
    <name type="scientific">Boothiomyces macroporosus</name>
    <dbReference type="NCBI Taxonomy" id="261099"/>
    <lineage>
        <taxon>Eukaryota</taxon>
        <taxon>Fungi</taxon>
        <taxon>Fungi incertae sedis</taxon>
        <taxon>Chytridiomycota</taxon>
        <taxon>Chytridiomycota incertae sedis</taxon>
        <taxon>Chytridiomycetes</taxon>
        <taxon>Rhizophydiales</taxon>
        <taxon>Terramycetaceae</taxon>
        <taxon>Boothiomyces</taxon>
    </lineage>
</organism>
<dbReference type="PROSITE" id="PS50012">
    <property type="entry name" value="RCC1_3"/>
    <property type="match status" value="1"/>
</dbReference>
<evidence type="ECO:0000313" key="2">
    <source>
        <dbReference type="EMBL" id="KAJ3250139.1"/>
    </source>
</evidence>
<dbReference type="EMBL" id="JADGKB010000302">
    <property type="protein sequence ID" value="KAJ3250139.1"/>
    <property type="molecule type" value="Genomic_DNA"/>
</dbReference>
<evidence type="ECO:0000313" key="3">
    <source>
        <dbReference type="Proteomes" id="UP001210925"/>
    </source>
</evidence>
<keyword evidence="3" id="KW-1185">Reference proteome</keyword>
<gene>
    <name evidence="2" type="ORF">HK103_004031</name>
</gene>
<protein>
    <submittedName>
        <fullName evidence="2">Uncharacterized protein</fullName>
    </submittedName>
</protein>
<feature type="non-terminal residue" evidence="2">
    <location>
        <position position="445"/>
    </location>
</feature>
<dbReference type="Proteomes" id="UP001210925">
    <property type="component" value="Unassembled WGS sequence"/>
</dbReference>
<dbReference type="InterPro" id="IPR000408">
    <property type="entry name" value="Reg_chr_condens"/>
</dbReference>
<accession>A0AAD5UC84</accession>
<dbReference type="InterPro" id="IPR009091">
    <property type="entry name" value="RCC1/BLIP-II"/>
</dbReference>
<evidence type="ECO:0000256" key="1">
    <source>
        <dbReference type="PROSITE-ProRule" id="PRU00235"/>
    </source>
</evidence>
<sequence>MLSPMLRTIDSGISIGPTLRPTLSNCWISHLQIEAELKRAQDIIDELQVALDIVDIDFKLKQDRGNLITEEWTRMAAVPQTRLFFEDSEVQVDTEEGGYGRLGTINEEEEDIVEDDFEATREAEAVANEPEERTAIEMPNSDADKISEFFGDYSARNDNPRHRRRNAVCDGYCLTGEPLNFEDQESNKDSEDEFSNVASEDLPKPAFSDFLKDFDSVQTVAQTESQEWLPEKSAPLAADAEEWDPYAHILNQTDLQNPYLNVETLELLDELYHHTLESACGRILTEYIRVCETLQNTMKYLDTIHSKDEICPQSPITSRVIEDEPVEHITDKVIEDGPIEHITDKVIEDGPIEHISDSESYSIGQNEDGELGREETGIDFGRLSINDSLNSPNRLQIRELVCGSLFGYALTTDNQLWSWGLEDCIGRDTGEHPTLLKENVLKVTA</sequence>
<dbReference type="SUPFAM" id="SSF50985">
    <property type="entry name" value="RCC1/BLIP-II"/>
    <property type="match status" value="1"/>
</dbReference>
<reference evidence="2" key="1">
    <citation type="submission" date="2020-05" db="EMBL/GenBank/DDBJ databases">
        <title>Phylogenomic resolution of chytrid fungi.</title>
        <authorList>
            <person name="Stajich J.E."/>
            <person name="Amses K."/>
            <person name="Simmons R."/>
            <person name="Seto K."/>
            <person name="Myers J."/>
            <person name="Bonds A."/>
            <person name="Quandt C.A."/>
            <person name="Barry K."/>
            <person name="Liu P."/>
            <person name="Grigoriev I."/>
            <person name="Longcore J.E."/>
            <person name="James T.Y."/>
        </authorList>
    </citation>
    <scope>NUCLEOTIDE SEQUENCE</scope>
    <source>
        <strain evidence="2">PLAUS21</strain>
    </source>
</reference>